<evidence type="ECO:0000256" key="1">
    <source>
        <dbReference type="SAM" id="Phobius"/>
    </source>
</evidence>
<name>A0A0N4W1K3_HAEPC</name>
<reference evidence="2" key="1">
    <citation type="submission" date="2017-02" db="UniProtKB">
        <authorList>
            <consortium name="WormBaseParasite"/>
        </authorList>
    </citation>
    <scope>IDENTIFICATION</scope>
</reference>
<sequence>LRGKLLIFYLICVIFIHARSTLITIYIHIHSTIPACMEIAGVCTVF</sequence>
<keyword evidence="1" id="KW-0472">Membrane</keyword>
<organism evidence="2">
    <name type="scientific">Haemonchus placei</name>
    <name type="common">Barber's pole worm</name>
    <dbReference type="NCBI Taxonomy" id="6290"/>
    <lineage>
        <taxon>Eukaryota</taxon>
        <taxon>Metazoa</taxon>
        <taxon>Ecdysozoa</taxon>
        <taxon>Nematoda</taxon>
        <taxon>Chromadorea</taxon>
        <taxon>Rhabditida</taxon>
        <taxon>Rhabditina</taxon>
        <taxon>Rhabditomorpha</taxon>
        <taxon>Strongyloidea</taxon>
        <taxon>Trichostrongylidae</taxon>
        <taxon>Haemonchus</taxon>
    </lineage>
</organism>
<dbReference type="AlphaFoldDB" id="A0A0N4W1K3"/>
<dbReference type="WBParaSite" id="HPLM_0000352601-mRNA-1">
    <property type="protein sequence ID" value="HPLM_0000352601-mRNA-1"/>
    <property type="gene ID" value="HPLM_0000352601"/>
</dbReference>
<proteinExistence type="predicted"/>
<keyword evidence="1" id="KW-1133">Transmembrane helix</keyword>
<protein>
    <submittedName>
        <fullName evidence="2">7TM_GPCR_Srx domain-containing protein</fullName>
    </submittedName>
</protein>
<feature type="transmembrane region" description="Helical" evidence="1">
    <location>
        <begin position="6"/>
        <end position="27"/>
    </location>
</feature>
<accession>A0A0N4W1K3</accession>
<keyword evidence="1" id="KW-0812">Transmembrane</keyword>
<evidence type="ECO:0000313" key="2">
    <source>
        <dbReference type="WBParaSite" id="HPLM_0000352601-mRNA-1"/>
    </source>
</evidence>